<dbReference type="Pfam" id="PF11899">
    <property type="entry name" value="DUF3419"/>
    <property type="match status" value="1"/>
</dbReference>
<dbReference type="PANTHER" id="PTHR47473">
    <property type="entry name" value="BTA1P"/>
    <property type="match status" value="1"/>
</dbReference>
<reference evidence="4" key="1">
    <citation type="submission" date="2009-08" db="EMBL/GenBank/DDBJ databases">
        <title>Annotation of Salpingoeca rosetta.</title>
        <authorList>
            <consortium name="The Broad Institute Genome Sequencing Platform"/>
            <person name="Russ C."/>
            <person name="Cuomo C."/>
            <person name="Burger G."/>
            <person name="Gray M.W."/>
            <person name="Holland P.W.H."/>
            <person name="King N."/>
            <person name="Lang F.B.F."/>
            <person name="Roger A.J."/>
            <person name="Ruiz-Trillo I."/>
            <person name="Young S.K."/>
            <person name="Zeng Q."/>
            <person name="Gargeya S."/>
            <person name="Alvarado L."/>
            <person name="Berlin A."/>
            <person name="Chapman S.B."/>
            <person name="Chen Z."/>
            <person name="Freedman E."/>
            <person name="Gellesch M."/>
            <person name="Goldberg J."/>
            <person name="Griggs A."/>
            <person name="Gujja S."/>
            <person name="Heilman E."/>
            <person name="Heiman D."/>
            <person name="Howarth C."/>
            <person name="Mehta T."/>
            <person name="Neiman D."/>
            <person name="Pearson M."/>
            <person name="Roberts A."/>
            <person name="Saif S."/>
            <person name="Shea T."/>
            <person name="Shenoy N."/>
            <person name="Sisk P."/>
            <person name="Stolte C."/>
            <person name="Sykes S."/>
            <person name="White J."/>
            <person name="Yandava C."/>
            <person name="Haas B."/>
            <person name="Nusbaum C."/>
            <person name="Birren B."/>
        </authorList>
    </citation>
    <scope>NUCLEOTIDE SEQUENCE [LARGE SCALE GENOMIC DNA]</scope>
    <source>
        <strain evidence="4">ATCC 50818</strain>
    </source>
</reference>
<accession>F2U6E0</accession>
<feature type="compositionally biased region" description="Low complexity" evidence="1">
    <location>
        <begin position="18"/>
        <end position="31"/>
    </location>
</feature>
<keyword evidence="2" id="KW-1133">Transmembrane helix</keyword>
<feature type="compositionally biased region" description="Acidic residues" evidence="1">
    <location>
        <begin position="781"/>
        <end position="792"/>
    </location>
</feature>
<dbReference type="InterPro" id="IPR013217">
    <property type="entry name" value="Methyltransf_12"/>
</dbReference>
<dbReference type="InParanoid" id="F2U6E0"/>
<dbReference type="KEGG" id="sre:PTSG_03719"/>
<evidence type="ECO:0000313" key="4">
    <source>
        <dbReference type="EMBL" id="EGD83081.1"/>
    </source>
</evidence>
<dbReference type="Gene3D" id="3.40.50.150">
    <property type="entry name" value="Vaccinia Virus protein VP39"/>
    <property type="match status" value="1"/>
</dbReference>
<dbReference type="SUPFAM" id="SSF53335">
    <property type="entry name" value="S-adenosyl-L-methionine-dependent methyltransferases"/>
    <property type="match status" value="1"/>
</dbReference>
<feature type="transmembrane region" description="Helical" evidence="2">
    <location>
        <begin position="77"/>
        <end position="105"/>
    </location>
</feature>
<dbReference type="EMBL" id="GL832962">
    <property type="protein sequence ID" value="EGD83081.1"/>
    <property type="molecule type" value="Genomic_DNA"/>
</dbReference>
<protein>
    <recommendedName>
        <fullName evidence="3">Methyltransferase type 12 domain-containing protein</fullName>
    </recommendedName>
</protein>
<evidence type="ECO:0000313" key="5">
    <source>
        <dbReference type="Proteomes" id="UP000007799"/>
    </source>
</evidence>
<organism evidence="5">
    <name type="scientific">Salpingoeca rosetta (strain ATCC 50818 / BSB-021)</name>
    <dbReference type="NCBI Taxonomy" id="946362"/>
    <lineage>
        <taxon>Eukaryota</taxon>
        <taxon>Choanoflagellata</taxon>
        <taxon>Craspedida</taxon>
        <taxon>Salpingoecidae</taxon>
        <taxon>Salpingoeca</taxon>
    </lineage>
</organism>
<gene>
    <name evidence="4" type="ORF">PTSG_03719</name>
</gene>
<dbReference type="InterPro" id="IPR021829">
    <property type="entry name" value="DUF3419"/>
</dbReference>
<keyword evidence="5" id="KW-1185">Reference proteome</keyword>
<dbReference type="InterPro" id="IPR029063">
    <property type="entry name" value="SAM-dependent_MTases_sf"/>
</dbReference>
<keyword evidence="2" id="KW-0472">Membrane</keyword>
<feature type="region of interest" description="Disordered" evidence="1">
    <location>
        <begin position="777"/>
        <end position="798"/>
    </location>
</feature>
<evidence type="ECO:0000256" key="2">
    <source>
        <dbReference type="SAM" id="Phobius"/>
    </source>
</evidence>
<evidence type="ECO:0000256" key="1">
    <source>
        <dbReference type="SAM" id="MobiDB-lite"/>
    </source>
</evidence>
<dbReference type="OrthoDB" id="10253390at2759"/>
<dbReference type="AlphaFoldDB" id="F2U6E0"/>
<dbReference type="OMA" id="WYLTLYS"/>
<sequence>MVEKNSASHVNGGKANGATAASSTATTASSSMRLGKGAVRRRRRTMGLHRSKNFLQRQRARLNSGSKREKALSLLQLLFYVGVDILTASVTATIWFFAGIFLWFFSHIHDAILSRIVGFHYLYNVSWEDPRVDREALNLTEDDHVITIASACDNVLDFIIDGARVTAVDLNECQLALCELKKAAILELGFEDFFAIFAEQDIKLLKAKFAHLKRHLGPHSLRFWERTLRRGFGGFMYSGSSGWLAFMLFRVLFPVIGMGWVRKALLDGVDQATFRRKAQQHAKRLEFIAWVADSVLVPICAPLAGVPAAQLGLGDHREGNVHTIMERVFLHTDVVNDNYFFLGYILGKYTRTCCPRYLKEEHFGKLKRYIRQNRLDLYHGTLADRYRDDMRQVVPPTYTAAIMLDHLDWMDDAGVNEELALLWPLLDDDRGRILWRSFSDTPHRAALKWMDSTRVDDGSRDRTGMYWGVWVAEKKTCGVHPEDITPGLFWSPQPPFSLVDQLLTGLRIVSFPVLQAFRSGMSKAQCLSGVAADDLSRNRHAHKIEAFYQSQAKAYDAFRENFLHARKALATSLPLKSDEKLVWIDVGAGTARNLEFFPVDTLRRRFAKIYILDISASLLNVARHRIERAGLSDIVELVLADFTDLSEAGQQALPKPGTAHLVTFSYSLSMIPNKTAALQQAARLLHPDGAIGVADFFQAGPAHHQHKPVSRMLSRLYDLGCKLWFRQDGVHLLSDHLFDTVLERDNGVLAVCTERFRGQVPLIPVLRPWHGVWVGKRAQDDAEEEDGDDEEQPSTSQE</sequence>
<dbReference type="RefSeq" id="XP_004995445.1">
    <property type="nucleotide sequence ID" value="XM_004995388.1"/>
</dbReference>
<dbReference type="GeneID" id="16076026"/>
<proteinExistence type="predicted"/>
<dbReference type="Proteomes" id="UP000007799">
    <property type="component" value="Unassembled WGS sequence"/>
</dbReference>
<dbReference type="eggNOG" id="ENOG502QQCH">
    <property type="taxonomic scope" value="Eukaryota"/>
</dbReference>
<dbReference type="STRING" id="946362.F2U6E0"/>
<evidence type="ECO:0000259" key="3">
    <source>
        <dbReference type="Pfam" id="PF08242"/>
    </source>
</evidence>
<feature type="domain" description="Methyltransferase type 12" evidence="3">
    <location>
        <begin position="584"/>
        <end position="690"/>
    </location>
</feature>
<keyword evidence="2" id="KW-0812">Transmembrane</keyword>
<name>F2U6E0_SALR5</name>
<dbReference type="PANTHER" id="PTHR47473:SF1">
    <property type="entry name" value="METHYLTRANSFERASE DOMAIN-CONTAINING PROTEIN"/>
    <property type="match status" value="1"/>
</dbReference>
<dbReference type="Pfam" id="PF08242">
    <property type="entry name" value="Methyltransf_12"/>
    <property type="match status" value="1"/>
</dbReference>
<feature type="region of interest" description="Disordered" evidence="1">
    <location>
        <begin position="1"/>
        <end position="39"/>
    </location>
</feature>